<proteinExistence type="predicted"/>
<evidence type="ECO:0000256" key="1">
    <source>
        <dbReference type="SAM" id="MobiDB-lite"/>
    </source>
</evidence>
<feature type="region of interest" description="Disordered" evidence="1">
    <location>
        <begin position="27"/>
        <end position="72"/>
    </location>
</feature>
<evidence type="ECO:0000313" key="3">
    <source>
        <dbReference type="Proteomes" id="UP000703269"/>
    </source>
</evidence>
<keyword evidence="3" id="KW-1185">Reference proteome</keyword>
<reference evidence="2 3" key="1">
    <citation type="submission" date="2021-08" db="EMBL/GenBank/DDBJ databases">
        <title>Draft Genome Sequence of Phanerochaete sordida strain YK-624.</title>
        <authorList>
            <person name="Mori T."/>
            <person name="Dohra H."/>
            <person name="Suzuki T."/>
            <person name="Kawagishi H."/>
            <person name="Hirai H."/>
        </authorList>
    </citation>
    <scope>NUCLEOTIDE SEQUENCE [LARGE SCALE GENOMIC DNA]</scope>
    <source>
        <strain evidence="2 3">YK-624</strain>
    </source>
</reference>
<comment type="caution">
    <text evidence="2">The sequence shown here is derived from an EMBL/GenBank/DDBJ whole genome shotgun (WGS) entry which is preliminary data.</text>
</comment>
<dbReference type="EMBL" id="BPQB01000008">
    <property type="protein sequence ID" value="GJE88137.1"/>
    <property type="molecule type" value="Genomic_DNA"/>
</dbReference>
<feature type="compositionally biased region" description="Basic and acidic residues" evidence="1">
    <location>
        <begin position="49"/>
        <end position="66"/>
    </location>
</feature>
<accession>A0A9P3LBS5</accession>
<dbReference type="AlphaFoldDB" id="A0A9P3LBS5"/>
<organism evidence="2 3">
    <name type="scientific">Phanerochaete sordida</name>
    <dbReference type="NCBI Taxonomy" id="48140"/>
    <lineage>
        <taxon>Eukaryota</taxon>
        <taxon>Fungi</taxon>
        <taxon>Dikarya</taxon>
        <taxon>Basidiomycota</taxon>
        <taxon>Agaricomycotina</taxon>
        <taxon>Agaricomycetes</taxon>
        <taxon>Polyporales</taxon>
        <taxon>Phanerochaetaceae</taxon>
        <taxon>Phanerochaete</taxon>
    </lineage>
</organism>
<protein>
    <submittedName>
        <fullName evidence="2">Uncharacterized protein</fullName>
    </submittedName>
</protein>
<gene>
    <name evidence="2" type="ORF">PsYK624_042200</name>
</gene>
<feature type="region of interest" description="Disordered" evidence="1">
    <location>
        <begin position="86"/>
        <end position="108"/>
    </location>
</feature>
<sequence length="108" mass="12304">MFSAHSLRPYNRVEPVVRMRAVNYFGNPGSPTRLHLSGTQAPRRKQGCTHRDRTAETISRWEHPEAPGRNPFSAALHSRLVLDLREARPSVTGLDPRPRARRLGHEYA</sequence>
<evidence type="ECO:0000313" key="2">
    <source>
        <dbReference type="EMBL" id="GJE88137.1"/>
    </source>
</evidence>
<name>A0A9P3LBS5_9APHY</name>
<dbReference type="Proteomes" id="UP000703269">
    <property type="component" value="Unassembled WGS sequence"/>
</dbReference>